<evidence type="ECO:0000256" key="2">
    <source>
        <dbReference type="ARBA" id="ARBA00004667"/>
    </source>
</evidence>
<proteinExistence type="inferred from homology"/>
<evidence type="ECO:0000256" key="8">
    <source>
        <dbReference type="HAMAP-Rule" id="MF_00125"/>
    </source>
</evidence>
<dbReference type="InterPro" id="IPR004516">
    <property type="entry name" value="HisRS/HisZ"/>
</dbReference>
<dbReference type="GO" id="GO:0006427">
    <property type="term" value="P:histidyl-tRNA aminoacylation"/>
    <property type="evidence" value="ECO:0007669"/>
    <property type="project" value="TreeGrafter"/>
</dbReference>
<dbReference type="InterPro" id="IPR004517">
    <property type="entry name" value="HisZ"/>
</dbReference>
<comment type="miscellaneous">
    <text evidence="8">This function is generally fulfilled by the C-terminal part of HisG, which is missing in some bacteria such as this one.</text>
</comment>
<comment type="subunit">
    <text evidence="4 8">Heteromultimer composed of HisG and HisZ subunits.</text>
</comment>
<comment type="subcellular location">
    <subcellularLocation>
        <location evidence="1 8">Cytoplasm</location>
    </subcellularLocation>
</comment>
<evidence type="ECO:0000256" key="4">
    <source>
        <dbReference type="ARBA" id="ARBA00011496"/>
    </source>
</evidence>
<dbReference type="SUPFAM" id="SSF55681">
    <property type="entry name" value="Class II aaRS and biotin synthetases"/>
    <property type="match status" value="1"/>
</dbReference>
<dbReference type="AlphaFoldDB" id="A0A067Z4Q7"/>
<dbReference type="InterPro" id="IPR045864">
    <property type="entry name" value="aa-tRNA-synth_II/BPL/LPL"/>
</dbReference>
<dbReference type="GO" id="GO:0000105">
    <property type="term" value="P:L-histidine biosynthetic process"/>
    <property type="evidence" value="ECO:0007669"/>
    <property type="project" value="UniProtKB-UniRule"/>
</dbReference>
<dbReference type="KEGG" id="goy:GLS_c15630"/>
<evidence type="ECO:0000259" key="9">
    <source>
        <dbReference type="Pfam" id="PF13393"/>
    </source>
</evidence>
<dbReference type="HOGENOM" id="CLU_025113_0_1_5"/>
<keyword evidence="6 8" id="KW-0963">Cytoplasm</keyword>
<dbReference type="GO" id="GO:0016757">
    <property type="term" value="F:glycosyltransferase activity"/>
    <property type="evidence" value="ECO:0007669"/>
    <property type="project" value="UniProtKB-KW"/>
</dbReference>
<accession>A0A067Z4Q7</accession>
<evidence type="ECO:0000256" key="3">
    <source>
        <dbReference type="ARBA" id="ARBA00005539"/>
    </source>
</evidence>
<dbReference type="GO" id="GO:0005737">
    <property type="term" value="C:cytoplasm"/>
    <property type="evidence" value="ECO:0007669"/>
    <property type="project" value="UniProtKB-SubCell"/>
</dbReference>
<dbReference type="Proteomes" id="UP000031656">
    <property type="component" value="Chromosome"/>
</dbReference>
<dbReference type="GeneID" id="56905786"/>
<comment type="similarity">
    <text evidence="3 8">Belongs to the class-II aminoacyl-tRNA synthetase family. HisZ subfamily.</text>
</comment>
<evidence type="ECO:0000313" key="11">
    <source>
        <dbReference type="Proteomes" id="UP000031656"/>
    </source>
</evidence>
<evidence type="ECO:0000256" key="6">
    <source>
        <dbReference type="ARBA" id="ARBA00022490"/>
    </source>
</evidence>
<dbReference type="GO" id="GO:0004821">
    <property type="term" value="F:histidine-tRNA ligase activity"/>
    <property type="evidence" value="ECO:0007669"/>
    <property type="project" value="TreeGrafter"/>
</dbReference>
<dbReference type="UniPathway" id="UPA00031">
    <property type="reaction ID" value="UER00006"/>
</dbReference>
<dbReference type="HAMAP" id="MF_00125">
    <property type="entry name" value="HisZ"/>
    <property type="match status" value="1"/>
</dbReference>
<evidence type="ECO:0000256" key="1">
    <source>
        <dbReference type="ARBA" id="ARBA00004496"/>
    </source>
</evidence>
<organism evidence="10 11">
    <name type="scientific">Gluconobacter oxydans DSM 3504</name>
    <dbReference type="NCBI Taxonomy" id="1288313"/>
    <lineage>
        <taxon>Bacteria</taxon>
        <taxon>Pseudomonadati</taxon>
        <taxon>Pseudomonadota</taxon>
        <taxon>Alphaproteobacteria</taxon>
        <taxon>Acetobacterales</taxon>
        <taxon>Acetobacteraceae</taxon>
        <taxon>Gluconobacter</taxon>
    </lineage>
</organism>
<dbReference type="PANTHER" id="PTHR43707:SF1">
    <property type="entry name" value="HISTIDINE--TRNA LIGASE, MITOCHONDRIAL-RELATED"/>
    <property type="match status" value="1"/>
</dbReference>
<dbReference type="Pfam" id="PF13393">
    <property type="entry name" value="tRNA-synt_His"/>
    <property type="match status" value="1"/>
</dbReference>
<evidence type="ECO:0000256" key="7">
    <source>
        <dbReference type="ARBA" id="ARBA00025246"/>
    </source>
</evidence>
<dbReference type="EMBL" id="CP004373">
    <property type="protein sequence ID" value="AHK71448.1"/>
    <property type="molecule type" value="Genomic_DNA"/>
</dbReference>
<keyword evidence="8" id="KW-0028">Amino-acid biosynthesis</keyword>
<sequence length="379" mass="40240">MSLYSETPSAALLPSGFADLLPGEAEAEARGIASVMEAFSRHGYQRVRPPLLEFETSLLGGSGESLAPQTFRLMDPNSHRMMALRPDMTTQIARIASIRLQDAPRPLRLSYSGSCIVVGTPGREADRQISQAGIELIGPDSAQADAEVIALGAKALAELGIEGVSFDLSMPALALGLIEGVIPEADREPLLHALDRKDASAVAELGGPIAGMLAVMLRAAGPADRALDLLASLDYPKDVVGHFERLAASVAAIRERSPDLRLTIDPVDFRGWRYHTGLCVTVFSTSSREELGRGGRYLAGQEPACGLTLRPQALLRAAPVSASRPRCYVPVDLDAASLSGLHKAGYATVSALSHDEDAAAQARHLRCTHVWKDGAAQLL</sequence>
<protein>
    <recommendedName>
        <fullName evidence="5 8">ATP phosphoribosyltransferase regulatory subunit</fullName>
    </recommendedName>
</protein>
<feature type="domain" description="Class II Histidinyl-tRNA synthetase (HisRS)-like catalytic core" evidence="9">
    <location>
        <begin position="16"/>
        <end position="314"/>
    </location>
</feature>
<keyword evidence="8" id="KW-0368">Histidine biosynthesis</keyword>
<evidence type="ECO:0000256" key="5">
    <source>
        <dbReference type="ARBA" id="ARBA00020397"/>
    </source>
</evidence>
<keyword evidence="10" id="KW-0328">Glycosyltransferase</keyword>
<dbReference type="InterPro" id="IPR041715">
    <property type="entry name" value="HisRS-like_core"/>
</dbReference>
<gene>
    <name evidence="8 10" type="primary">hisZ</name>
    <name evidence="10" type="ORF">GLS_c15630</name>
</gene>
<dbReference type="PANTHER" id="PTHR43707">
    <property type="entry name" value="HISTIDYL-TRNA SYNTHETASE"/>
    <property type="match status" value="1"/>
</dbReference>
<keyword evidence="10" id="KW-0808">Transferase</keyword>
<reference evidence="10 11" key="1">
    <citation type="journal article" date="2015" name="Appl. Microbiol. Biotechnol.">
        <title>The consequence of an additional NADH dehydrogenase paralog on the growth of Gluconobacter oxydans DSM3504.</title>
        <authorList>
            <person name="Kostner D."/>
            <person name="Luchterhand B."/>
            <person name="Junker A."/>
            <person name="Volland S."/>
            <person name="Daniel R."/>
            <person name="Buchs J."/>
            <person name="Liebl W."/>
            <person name="Ehrenreich A."/>
        </authorList>
    </citation>
    <scope>NUCLEOTIDE SEQUENCE [LARGE SCALE GENOMIC DNA]</scope>
    <source>
        <strain evidence="10">DSM 3504</strain>
    </source>
</reference>
<dbReference type="Gene3D" id="3.30.930.10">
    <property type="entry name" value="Bira Bifunctional Protein, Domain 2"/>
    <property type="match status" value="1"/>
</dbReference>
<comment type="function">
    <text evidence="7 8">Required for the first step of histidine biosynthesis. May allow the feedback regulation of ATP phosphoribosyltransferase activity by histidine.</text>
</comment>
<evidence type="ECO:0000313" key="10">
    <source>
        <dbReference type="EMBL" id="AHK71448.1"/>
    </source>
</evidence>
<dbReference type="RefSeq" id="WP_041111811.1">
    <property type="nucleotide sequence ID" value="NZ_CP004373.1"/>
</dbReference>
<comment type="pathway">
    <text evidence="2 8">Amino-acid biosynthesis; L-histidine biosynthesis; L-histidine from 5-phospho-alpha-D-ribose 1-diphosphate: step 1/9.</text>
</comment>
<name>A0A067Z4Q7_GLUOY</name>